<comment type="caution">
    <text evidence="1">The sequence shown here is derived from an EMBL/GenBank/DDBJ whole genome shotgun (WGS) entry which is preliminary data.</text>
</comment>
<sequence length="78" mass="8817">MPVHIVKGQTYYTQFVIRYEKNAFPTTNYRHGASIPINTAVKLLDINSSEISIEYGNGLPLLVKNIEKHTGDDVFHVV</sequence>
<evidence type="ECO:0000313" key="1">
    <source>
        <dbReference type="EMBL" id="KJV06756.1"/>
    </source>
</evidence>
<evidence type="ECO:0000313" key="2">
    <source>
        <dbReference type="Proteomes" id="UP000033684"/>
    </source>
</evidence>
<proteinExistence type="predicted"/>
<dbReference type="RefSeq" id="WP_045779026.1">
    <property type="nucleotide sequence ID" value="NZ_LAJX01000090.1"/>
</dbReference>
<organism evidence="1 2">
    <name type="scientific">Methylocucumis oryzae</name>
    <dbReference type="NCBI Taxonomy" id="1632867"/>
    <lineage>
        <taxon>Bacteria</taxon>
        <taxon>Pseudomonadati</taxon>
        <taxon>Pseudomonadota</taxon>
        <taxon>Gammaproteobacteria</taxon>
        <taxon>Methylococcales</taxon>
        <taxon>Methylococcaceae</taxon>
        <taxon>Methylocucumis</taxon>
    </lineage>
</organism>
<keyword evidence="2" id="KW-1185">Reference proteome</keyword>
<accession>A0A0F3IJ41</accession>
<dbReference type="EMBL" id="LAJX01000090">
    <property type="protein sequence ID" value="KJV06756.1"/>
    <property type="molecule type" value="Genomic_DNA"/>
</dbReference>
<reference evidence="1 2" key="2">
    <citation type="journal article" date="2016" name="Microb. Ecol.">
        <title>Genome Characteristics of a Novel Type I Methanotroph (Sn10-6) Isolated from a Flooded Indian Rice Field.</title>
        <authorList>
            <person name="Rahalkar M.C."/>
            <person name="Pandit P.S."/>
            <person name="Dhakephalkar P.K."/>
            <person name="Pore S."/>
            <person name="Arora P."/>
            <person name="Kapse N."/>
        </authorList>
    </citation>
    <scope>NUCLEOTIDE SEQUENCE [LARGE SCALE GENOMIC DNA]</scope>
    <source>
        <strain evidence="1 2">Sn10-6</strain>
    </source>
</reference>
<reference evidence="2" key="1">
    <citation type="submission" date="2015-03" db="EMBL/GenBank/DDBJ databases">
        <title>Draft genome sequence of a novel methanotroph (Sn10-6) isolated from flooded ricefield rhizosphere in India.</title>
        <authorList>
            <person name="Pandit P.S."/>
            <person name="Pore S.D."/>
            <person name="Arora P."/>
            <person name="Kapse N.G."/>
            <person name="Dhakephalkar P.K."/>
            <person name="Rahalkar M.C."/>
        </authorList>
    </citation>
    <scope>NUCLEOTIDE SEQUENCE [LARGE SCALE GENOMIC DNA]</scope>
    <source>
        <strain evidence="2">Sn10-6</strain>
    </source>
</reference>
<dbReference type="Proteomes" id="UP000033684">
    <property type="component" value="Unassembled WGS sequence"/>
</dbReference>
<name>A0A0F3IJ41_9GAMM</name>
<gene>
    <name evidence="1" type="ORF">VZ94_09380</name>
</gene>
<protein>
    <submittedName>
        <fullName evidence="1">Uncharacterized protein</fullName>
    </submittedName>
</protein>
<dbReference type="AlphaFoldDB" id="A0A0F3IJ41"/>